<gene>
    <name evidence="2" type="ORF">ENJ74_03655</name>
</gene>
<reference evidence="2" key="1">
    <citation type="journal article" date="2020" name="mSystems">
        <title>Genome- and Community-Level Interaction Insights into Carbon Utilization and Element Cycling Functions of Hydrothermarchaeota in Hydrothermal Sediment.</title>
        <authorList>
            <person name="Zhou Z."/>
            <person name="Liu Y."/>
            <person name="Xu W."/>
            <person name="Pan J."/>
            <person name="Luo Z.H."/>
            <person name="Li M."/>
        </authorList>
    </citation>
    <scope>NUCLEOTIDE SEQUENCE [LARGE SCALE GENOMIC DNA]</scope>
    <source>
        <strain evidence="2">HyVt-513</strain>
    </source>
</reference>
<accession>A0A7V2SJE1</accession>
<feature type="non-terminal residue" evidence="2">
    <location>
        <position position="68"/>
    </location>
</feature>
<feature type="transmembrane region" description="Helical" evidence="1">
    <location>
        <begin position="48"/>
        <end position="66"/>
    </location>
</feature>
<dbReference type="AlphaFoldDB" id="A0A7V2SJE1"/>
<evidence type="ECO:0000313" key="2">
    <source>
        <dbReference type="EMBL" id="HFC03949.1"/>
    </source>
</evidence>
<proteinExistence type="predicted"/>
<protein>
    <submittedName>
        <fullName evidence="2">UDP-N-acetylglucosamine 4,6-dehydratase</fullName>
    </submittedName>
</protein>
<comment type="caution">
    <text evidence="2">The sequence shown here is derived from an EMBL/GenBank/DDBJ whole genome shotgun (WGS) entry which is preliminary data.</text>
</comment>
<keyword evidence="1" id="KW-1133">Transmembrane helix</keyword>
<organism evidence="2 3">
    <name type="scientific">Nitratifractor salsuginis</name>
    <dbReference type="NCBI Taxonomy" id="269261"/>
    <lineage>
        <taxon>Bacteria</taxon>
        <taxon>Pseudomonadati</taxon>
        <taxon>Campylobacterota</taxon>
        <taxon>Epsilonproteobacteria</taxon>
        <taxon>Campylobacterales</taxon>
        <taxon>Sulfurovaceae</taxon>
        <taxon>Nitratifractor</taxon>
    </lineage>
</organism>
<name>A0A7V2SJE1_9BACT</name>
<sequence length="68" mass="7937">MFEKLLHPTAAKRFAFFIVMDILLSLVTLYTAYLLRFNFHIPPGYLEHFWLTYGVLTALKVAAMAWRG</sequence>
<evidence type="ECO:0000313" key="3">
    <source>
        <dbReference type="Proteomes" id="UP000885722"/>
    </source>
</evidence>
<keyword evidence="1" id="KW-0472">Membrane</keyword>
<evidence type="ECO:0000256" key="1">
    <source>
        <dbReference type="SAM" id="Phobius"/>
    </source>
</evidence>
<keyword evidence="1" id="KW-0812">Transmembrane</keyword>
<dbReference type="Proteomes" id="UP000885722">
    <property type="component" value="Unassembled WGS sequence"/>
</dbReference>
<feature type="transmembrane region" description="Helical" evidence="1">
    <location>
        <begin position="14"/>
        <end position="36"/>
    </location>
</feature>
<dbReference type="EMBL" id="DRNO01000247">
    <property type="protein sequence ID" value="HFC03949.1"/>
    <property type="molecule type" value="Genomic_DNA"/>
</dbReference>